<dbReference type="EMBL" id="CP009440">
    <property type="protein sequence ID" value="AJI52915.1"/>
    <property type="molecule type" value="Genomic_DNA"/>
</dbReference>
<organism evidence="1 2">
    <name type="scientific">Francisella philomiragia</name>
    <dbReference type="NCBI Taxonomy" id="28110"/>
    <lineage>
        <taxon>Bacteria</taxon>
        <taxon>Pseudomonadati</taxon>
        <taxon>Pseudomonadota</taxon>
        <taxon>Gammaproteobacteria</taxon>
        <taxon>Thiotrichales</taxon>
        <taxon>Francisellaceae</taxon>
        <taxon>Francisella</taxon>
    </lineage>
</organism>
<evidence type="ECO:0008006" key="3">
    <source>
        <dbReference type="Google" id="ProtNLM"/>
    </source>
</evidence>
<dbReference type="RefSeq" id="WP_236682542.1">
    <property type="nucleotide sequence ID" value="NZ_CP009440.1"/>
</dbReference>
<evidence type="ECO:0000313" key="2">
    <source>
        <dbReference type="Proteomes" id="UP000031830"/>
    </source>
</evidence>
<sequence length="484" mass="53211">MIKKIPLYLATLLFSGDLISETINNRKTISELQAEIQNIQLEINYFEKNIEFENNSEDIQNNSNNDPSYLFKNNSIDIIKNINSENSIISFKKDLTYDLFENGVDVGNMPAITSDGETTYLGAYSGNNSIPIGMISSKLFASTLILQREKFDAYSVFLGGLVRVQAQSWFGDSLARVGFDNKPINKSNKNGQNIYLSASRLYFVSNVGSYLIAEIDVNTSEQNIFSIGNAFVIMGNLTMSPFFITAGRSTLTVASLGGGGPSTGGIADFLNTGRATNISINYKTTTLNISSAFFTTNDQKANFSTGLFYADNWSNELAIGFNTGYVYNLNGAENFSIPRVAPDKTIGAYSVDANIAYTIDSGIFQLNSGWATTTNSFDFNGNGSNVFSGTWYVAGNYSANIYGRNSNFNVSYGQTYNSAAIPMTIAGSKFQNGLSKSGIKKQIILSTQRSYFDNNVLFGPEYSYQKFYSDHSHHTLSLDMSVYL</sequence>
<reference evidence="1 2" key="1">
    <citation type="journal article" date="2015" name="Genome Announc.">
        <title>Genome sequencing of 18 francisella strains to aid in assay development and testing.</title>
        <authorList>
            <person name="Johnson S.L."/>
            <person name="Daligault H.E."/>
            <person name="Davenport K.W."/>
            <person name="Coyne S.R."/>
            <person name="Frey K.G."/>
            <person name="Koroleva G.I."/>
            <person name="Broomall S.M."/>
            <person name="Bishop-Lilly K.A."/>
            <person name="Bruce D.C."/>
            <person name="Chertkov O."/>
            <person name="Freitas T."/>
            <person name="Jaissle J."/>
            <person name="Ladner J.T."/>
            <person name="Rosenzweig C.N."/>
            <person name="Gibbons H.S."/>
            <person name="Palacios G.F."/>
            <person name="Redden C.L."/>
            <person name="Xu Y."/>
            <person name="Minogue T.D."/>
            <person name="Chain P.S."/>
        </authorList>
    </citation>
    <scope>NUCLEOTIDE SEQUENCE [LARGE SCALE GENOMIC DNA]</scope>
    <source>
        <strain evidence="1 2">GA01-2794</strain>
    </source>
</reference>
<dbReference type="Pfam" id="PF12097">
    <property type="entry name" value="DUF3573"/>
    <property type="match status" value="1"/>
</dbReference>
<dbReference type="Proteomes" id="UP000031830">
    <property type="component" value="Chromosome"/>
</dbReference>
<dbReference type="KEGG" id="fpz:LA55_467"/>
<gene>
    <name evidence="1" type="ORF">LA55_467</name>
</gene>
<evidence type="ECO:0000313" key="1">
    <source>
        <dbReference type="EMBL" id="AJI52915.1"/>
    </source>
</evidence>
<protein>
    <recommendedName>
        <fullName evidence="3">DUF3573 domain-containing protein</fullName>
    </recommendedName>
</protein>
<dbReference type="AlphaFoldDB" id="A0A0B6CVT0"/>
<dbReference type="InterPro" id="IPR021956">
    <property type="entry name" value="DUF3573"/>
</dbReference>
<name>A0A0B6CVT0_9GAMM</name>
<accession>A0A0B6CVT0</accession>
<proteinExistence type="predicted"/>